<dbReference type="PANTHER" id="PTHR30572:SF4">
    <property type="entry name" value="ABC TRANSPORTER PERMEASE YTRF"/>
    <property type="match status" value="1"/>
</dbReference>
<gene>
    <name evidence="10" type="primary">macB_1</name>
    <name evidence="10" type="ORF">MFFC18_04930</name>
</gene>
<proteinExistence type="inferred from homology"/>
<accession>A0A5B9PBV5</accession>
<feature type="transmembrane region" description="Helical" evidence="7">
    <location>
        <begin position="306"/>
        <end position="335"/>
    </location>
</feature>
<dbReference type="InterPro" id="IPR003838">
    <property type="entry name" value="ABC3_permease_C"/>
</dbReference>
<keyword evidence="10" id="KW-0067">ATP-binding</keyword>
<dbReference type="RefSeq" id="WP_075084747.1">
    <property type="nucleotide sequence ID" value="NZ_CP042912.1"/>
</dbReference>
<dbReference type="Pfam" id="PF12704">
    <property type="entry name" value="MacB_PCD"/>
    <property type="match status" value="1"/>
</dbReference>
<dbReference type="AlphaFoldDB" id="A0A5B9PBV5"/>
<feature type="transmembrane region" description="Helical" evidence="7">
    <location>
        <begin position="21"/>
        <end position="41"/>
    </location>
</feature>
<organism evidence="10 11">
    <name type="scientific">Mariniblastus fucicola</name>
    <dbReference type="NCBI Taxonomy" id="980251"/>
    <lineage>
        <taxon>Bacteria</taxon>
        <taxon>Pseudomonadati</taxon>
        <taxon>Planctomycetota</taxon>
        <taxon>Planctomycetia</taxon>
        <taxon>Pirellulales</taxon>
        <taxon>Pirellulaceae</taxon>
        <taxon>Mariniblastus</taxon>
    </lineage>
</organism>
<evidence type="ECO:0000313" key="10">
    <source>
        <dbReference type="EMBL" id="QEG20643.1"/>
    </source>
</evidence>
<evidence type="ECO:0000259" key="9">
    <source>
        <dbReference type="Pfam" id="PF12704"/>
    </source>
</evidence>
<comment type="similarity">
    <text evidence="6">Belongs to the ABC-4 integral membrane protein family.</text>
</comment>
<keyword evidence="4 7" id="KW-1133">Transmembrane helix</keyword>
<evidence type="ECO:0000313" key="11">
    <source>
        <dbReference type="Proteomes" id="UP000322214"/>
    </source>
</evidence>
<keyword evidence="3 7" id="KW-0812">Transmembrane</keyword>
<dbReference type="OrthoDB" id="9770099at2"/>
<protein>
    <submittedName>
        <fullName evidence="10">Macrolide export ATP-binding/permease protein MacB</fullName>
        <ecNumber evidence="10">3.6.3.-</ecNumber>
    </submittedName>
</protein>
<dbReference type="GO" id="GO:0022857">
    <property type="term" value="F:transmembrane transporter activity"/>
    <property type="evidence" value="ECO:0007669"/>
    <property type="project" value="TreeGrafter"/>
</dbReference>
<feature type="transmembrane region" description="Helical" evidence="7">
    <location>
        <begin position="356"/>
        <end position="384"/>
    </location>
</feature>
<dbReference type="EMBL" id="CP042912">
    <property type="protein sequence ID" value="QEG20643.1"/>
    <property type="molecule type" value="Genomic_DNA"/>
</dbReference>
<dbReference type="InterPro" id="IPR025857">
    <property type="entry name" value="MacB_PCD"/>
</dbReference>
<keyword evidence="2" id="KW-1003">Cell membrane</keyword>
<dbReference type="STRING" id="980251.GCA_001642875_02322"/>
<dbReference type="PANTHER" id="PTHR30572">
    <property type="entry name" value="MEMBRANE COMPONENT OF TRANSPORTER-RELATED"/>
    <property type="match status" value="1"/>
</dbReference>
<evidence type="ECO:0000256" key="1">
    <source>
        <dbReference type="ARBA" id="ARBA00004651"/>
    </source>
</evidence>
<dbReference type="EC" id="3.6.3.-" evidence="10"/>
<keyword evidence="5 7" id="KW-0472">Membrane</keyword>
<dbReference type="Pfam" id="PF02687">
    <property type="entry name" value="FtsX"/>
    <property type="match status" value="1"/>
</dbReference>
<dbReference type="Proteomes" id="UP000322214">
    <property type="component" value="Chromosome"/>
</dbReference>
<evidence type="ECO:0000256" key="6">
    <source>
        <dbReference type="ARBA" id="ARBA00038076"/>
    </source>
</evidence>
<feature type="transmembrane region" description="Helical" evidence="7">
    <location>
        <begin position="396"/>
        <end position="416"/>
    </location>
</feature>
<feature type="domain" description="MacB-like periplasmic core" evidence="9">
    <location>
        <begin position="20"/>
        <end position="272"/>
    </location>
</feature>
<keyword evidence="10" id="KW-0378">Hydrolase</keyword>
<feature type="domain" description="ABC3 transporter permease C-terminal" evidence="8">
    <location>
        <begin position="313"/>
        <end position="426"/>
    </location>
</feature>
<evidence type="ECO:0000256" key="3">
    <source>
        <dbReference type="ARBA" id="ARBA00022692"/>
    </source>
</evidence>
<evidence type="ECO:0000259" key="8">
    <source>
        <dbReference type="Pfam" id="PF02687"/>
    </source>
</evidence>
<keyword evidence="10" id="KW-0547">Nucleotide-binding</keyword>
<sequence length="433" mass="47331">MWWKIVKVGIKNLLLHKLRSLLTLLGVILGVGSVIAMLAVGEGSKKEALARIRALGASNVIVRSVKPNVEQDDSRPVSSNGEDNRNNIDILAYGLRHTDLERLKSNLPTVKRAVPVALVTCEASQRQLRIPNARVLGTTPEFLEIKNLQMGRGRFVTATDIHNAWNVAVLASGAANRLFQFVDPIDKHVFIGNDVYRIVGVLESQDSGNGTPGAVGQKDLNEDIYIPISCVQRRLGERQEIRSAGSQSFEQMELSEITLQVFDEKYVTQTAEMTRQLLLRSHPDANDFKIQVPLELLAQANEEKRMWNMVLGSIAGISLLVGGIGIMNIMLASVTERTREIGIRRALGATKSDISVQFLVETILLSSTGGVVGVLTGIMIPMLVSALTDLDTVISVWSVVLSFGISVGIGILFGWYPAQRAASLDPIEALRHE</sequence>
<comment type="subcellular location">
    <subcellularLocation>
        <location evidence="1">Cell membrane</location>
        <topology evidence="1">Multi-pass membrane protein</topology>
    </subcellularLocation>
</comment>
<dbReference type="KEGG" id="mff:MFFC18_04930"/>
<name>A0A5B9PBV5_9BACT</name>
<dbReference type="GO" id="GO:0005886">
    <property type="term" value="C:plasma membrane"/>
    <property type="evidence" value="ECO:0007669"/>
    <property type="project" value="UniProtKB-SubCell"/>
</dbReference>
<evidence type="ECO:0000256" key="2">
    <source>
        <dbReference type="ARBA" id="ARBA00022475"/>
    </source>
</evidence>
<dbReference type="GO" id="GO:0016787">
    <property type="term" value="F:hydrolase activity"/>
    <property type="evidence" value="ECO:0007669"/>
    <property type="project" value="UniProtKB-KW"/>
</dbReference>
<keyword evidence="11" id="KW-1185">Reference proteome</keyword>
<evidence type="ECO:0000256" key="5">
    <source>
        <dbReference type="ARBA" id="ARBA00023136"/>
    </source>
</evidence>
<dbReference type="InterPro" id="IPR050250">
    <property type="entry name" value="Macrolide_Exporter_MacB"/>
</dbReference>
<evidence type="ECO:0000256" key="7">
    <source>
        <dbReference type="SAM" id="Phobius"/>
    </source>
</evidence>
<dbReference type="GO" id="GO:0005524">
    <property type="term" value="F:ATP binding"/>
    <property type="evidence" value="ECO:0007669"/>
    <property type="project" value="UniProtKB-KW"/>
</dbReference>
<evidence type="ECO:0000256" key="4">
    <source>
        <dbReference type="ARBA" id="ARBA00022989"/>
    </source>
</evidence>
<reference evidence="10 11" key="1">
    <citation type="submission" date="2019-08" db="EMBL/GenBank/DDBJ databases">
        <title>Deep-cultivation of Planctomycetes and their phenomic and genomic characterization uncovers novel biology.</title>
        <authorList>
            <person name="Wiegand S."/>
            <person name="Jogler M."/>
            <person name="Boedeker C."/>
            <person name="Pinto D."/>
            <person name="Vollmers J."/>
            <person name="Rivas-Marin E."/>
            <person name="Kohn T."/>
            <person name="Peeters S.H."/>
            <person name="Heuer A."/>
            <person name="Rast P."/>
            <person name="Oberbeckmann S."/>
            <person name="Bunk B."/>
            <person name="Jeske O."/>
            <person name="Meyerdierks A."/>
            <person name="Storesund J.E."/>
            <person name="Kallscheuer N."/>
            <person name="Luecker S."/>
            <person name="Lage O.M."/>
            <person name="Pohl T."/>
            <person name="Merkel B.J."/>
            <person name="Hornburger P."/>
            <person name="Mueller R.-W."/>
            <person name="Bruemmer F."/>
            <person name="Labrenz M."/>
            <person name="Spormann A.M."/>
            <person name="Op den Camp H."/>
            <person name="Overmann J."/>
            <person name="Amann R."/>
            <person name="Jetten M.S.M."/>
            <person name="Mascher T."/>
            <person name="Medema M.H."/>
            <person name="Devos D.P."/>
            <person name="Kaster A.-K."/>
            <person name="Ovreas L."/>
            <person name="Rohde M."/>
            <person name="Galperin M.Y."/>
            <person name="Jogler C."/>
        </authorList>
    </citation>
    <scope>NUCLEOTIDE SEQUENCE [LARGE SCALE GENOMIC DNA]</scope>
    <source>
        <strain evidence="10 11">FC18</strain>
    </source>
</reference>